<dbReference type="OrthoDB" id="10589916at2759"/>
<keyword evidence="2" id="KW-1185">Reference proteome</keyword>
<dbReference type="AlphaFoldDB" id="A0A367YKU0"/>
<comment type="caution">
    <text evidence="1">The sequence shown here is derived from an EMBL/GenBank/DDBJ whole genome shotgun (WGS) entry which is preliminary data.</text>
</comment>
<protein>
    <submittedName>
        <fullName evidence="1">Uncharacterized protein</fullName>
    </submittedName>
</protein>
<evidence type="ECO:0000313" key="1">
    <source>
        <dbReference type="EMBL" id="RCK65641.1"/>
    </source>
</evidence>
<sequence length="224" mass="24952">MMILITTVQAARGSNSLYRQKKEAVRALYPGSSMRFGGSSIGTLAVLQSCVSGLIVPEDTNGPTLSEFQSEESSAITKRDFPWYMVVEEVTSNLRIIGAFLIWSSLYNFGNLAFNLLIAMVGPTYNTIVQFVSCEPAKDIAKREAPLSDNYDYDGVCTLAYTKSIAQYNGDYYIAMDLGKRSDFIMHDGSGNWIDRIAHCATNPNYNADYFKLYTAGDYGQQHW</sequence>
<gene>
    <name evidence="1" type="ORF">Cantr_01144</name>
</gene>
<name>A0A367YKU0_9ASCO</name>
<accession>A0A367YKU0</accession>
<proteinExistence type="predicted"/>
<dbReference type="Proteomes" id="UP000253472">
    <property type="component" value="Unassembled WGS sequence"/>
</dbReference>
<dbReference type="EMBL" id="QLNQ01000020">
    <property type="protein sequence ID" value="RCK65641.1"/>
    <property type="molecule type" value="Genomic_DNA"/>
</dbReference>
<evidence type="ECO:0000313" key="2">
    <source>
        <dbReference type="Proteomes" id="UP000253472"/>
    </source>
</evidence>
<organism evidence="1 2">
    <name type="scientific">Candida viswanathii</name>
    <dbReference type="NCBI Taxonomy" id="5486"/>
    <lineage>
        <taxon>Eukaryota</taxon>
        <taxon>Fungi</taxon>
        <taxon>Dikarya</taxon>
        <taxon>Ascomycota</taxon>
        <taxon>Saccharomycotina</taxon>
        <taxon>Pichiomycetes</taxon>
        <taxon>Debaryomycetaceae</taxon>
        <taxon>Candida/Lodderomyces clade</taxon>
        <taxon>Candida</taxon>
    </lineage>
</organism>
<reference evidence="1 2" key="1">
    <citation type="submission" date="2018-06" db="EMBL/GenBank/DDBJ databases">
        <title>Whole genome sequencing of Candida tropicalis (genome annotated by CSBL at Korea University).</title>
        <authorList>
            <person name="Ahn J."/>
        </authorList>
    </citation>
    <scope>NUCLEOTIDE SEQUENCE [LARGE SCALE GENOMIC DNA]</scope>
    <source>
        <strain evidence="1 2">ATCC 20962</strain>
    </source>
</reference>